<dbReference type="PROSITE" id="PS51495">
    <property type="entry name" value="GLUE"/>
    <property type="match status" value="1"/>
</dbReference>
<accession>A0A5N6NTW9</accession>
<dbReference type="FunFam" id="1.10.10.10:FF:000368">
    <property type="entry name" value="vacuolar protein sorting-associated protein 36-like"/>
    <property type="match status" value="1"/>
</dbReference>
<feature type="compositionally biased region" description="Gly residues" evidence="7">
    <location>
        <begin position="154"/>
        <end position="173"/>
    </location>
</feature>
<evidence type="ECO:0000256" key="2">
    <source>
        <dbReference type="ARBA" id="ARBA00022448"/>
    </source>
</evidence>
<evidence type="ECO:0000256" key="1">
    <source>
        <dbReference type="ARBA" id="ARBA00009697"/>
    </source>
</evidence>
<keyword evidence="6" id="KW-0963">Cytoplasm</keyword>
<dbReference type="Pfam" id="PF11605">
    <property type="entry name" value="Vps36_ESCRT-II"/>
    <property type="match status" value="1"/>
</dbReference>
<dbReference type="InterPro" id="IPR021648">
    <property type="entry name" value="GLUE_dom"/>
</dbReference>
<dbReference type="OrthoDB" id="271448at2759"/>
<dbReference type="SUPFAM" id="SSF50729">
    <property type="entry name" value="PH domain-like"/>
    <property type="match status" value="1"/>
</dbReference>
<dbReference type="PANTHER" id="PTHR13128:SF12">
    <property type="entry name" value="VACUOLAR PROTEIN-SORTING-ASSOCIATED PROTEIN 36"/>
    <property type="match status" value="1"/>
</dbReference>
<feature type="region of interest" description="Disordered" evidence="7">
    <location>
        <begin position="150"/>
        <end position="180"/>
    </location>
</feature>
<keyword evidence="3 6" id="KW-0967">Endosome</keyword>
<dbReference type="SUPFAM" id="SSF46785">
    <property type="entry name" value="Winged helix' DNA-binding domain"/>
    <property type="match status" value="1"/>
</dbReference>
<dbReference type="FunFam" id="1.10.10.10:FF:000165">
    <property type="entry name" value="Vacuolar protein sorting protein (Vps36)"/>
    <property type="match status" value="1"/>
</dbReference>
<evidence type="ECO:0000259" key="8">
    <source>
        <dbReference type="PROSITE" id="PS51495"/>
    </source>
</evidence>
<dbReference type="GO" id="GO:0000814">
    <property type="term" value="C:ESCRT II complex"/>
    <property type="evidence" value="ECO:0007669"/>
    <property type="project" value="UniProtKB-UniRule"/>
</dbReference>
<keyword evidence="2 6" id="KW-0813">Transport</keyword>
<comment type="caution">
    <text evidence="9">The sequence shown here is derived from an EMBL/GenBank/DDBJ whole genome shotgun (WGS) entry which is preliminary data.</text>
</comment>
<evidence type="ECO:0000256" key="6">
    <source>
        <dbReference type="RuleBase" id="RU367095"/>
    </source>
</evidence>
<dbReference type="Pfam" id="PF04157">
    <property type="entry name" value="EAP30"/>
    <property type="match status" value="1"/>
</dbReference>
<dbReference type="Proteomes" id="UP000326396">
    <property type="component" value="Linkage Group LG17"/>
</dbReference>
<evidence type="ECO:0000256" key="4">
    <source>
        <dbReference type="ARBA" id="ARBA00022927"/>
    </source>
</evidence>
<comment type="subunit">
    <text evidence="6">Component of the endosomal sorting complex required for transport II (ESCRT-II).</text>
</comment>
<organism evidence="9 10">
    <name type="scientific">Mikania micrantha</name>
    <name type="common">bitter vine</name>
    <dbReference type="NCBI Taxonomy" id="192012"/>
    <lineage>
        <taxon>Eukaryota</taxon>
        <taxon>Viridiplantae</taxon>
        <taxon>Streptophyta</taxon>
        <taxon>Embryophyta</taxon>
        <taxon>Tracheophyta</taxon>
        <taxon>Spermatophyta</taxon>
        <taxon>Magnoliopsida</taxon>
        <taxon>eudicotyledons</taxon>
        <taxon>Gunneridae</taxon>
        <taxon>Pentapetalae</taxon>
        <taxon>asterids</taxon>
        <taxon>campanulids</taxon>
        <taxon>Asterales</taxon>
        <taxon>Asteraceae</taxon>
        <taxon>Asteroideae</taxon>
        <taxon>Heliantheae alliance</taxon>
        <taxon>Eupatorieae</taxon>
        <taxon>Mikania</taxon>
    </lineage>
</organism>
<protein>
    <recommendedName>
        <fullName evidence="6">Vacuolar protein-sorting-associated protein 36</fullName>
    </recommendedName>
    <alternativeName>
        <fullName evidence="6">ESCRT-II complex subunit VPS36</fullName>
    </alternativeName>
</protein>
<dbReference type="InterPro" id="IPR037855">
    <property type="entry name" value="Vps36"/>
</dbReference>
<dbReference type="GO" id="GO:0043328">
    <property type="term" value="P:protein transport to vacuole involved in ubiquitin-dependent protein catabolic process via the multivesicular body sorting pathway"/>
    <property type="evidence" value="ECO:0007669"/>
    <property type="project" value="UniProtKB-UniRule"/>
</dbReference>
<dbReference type="GO" id="GO:0031902">
    <property type="term" value="C:late endosome membrane"/>
    <property type="evidence" value="ECO:0007669"/>
    <property type="project" value="UniProtKB-UniRule"/>
</dbReference>
<evidence type="ECO:0000313" key="10">
    <source>
        <dbReference type="Proteomes" id="UP000326396"/>
    </source>
</evidence>
<dbReference type="PANTHER" id="PTHR13128">
    <property type="entry name" value="VACUOLAR PROTEIN-SORTING-ASSOCIATED PROTEIN 36"/>
    <property type="match status" value="1"/>
</dbReference>
<evidence type="ECO:0000313" key="9">
    <source>
        <dbReference type="EMBL" id="KAD5317248.1"/>
    </source>
</evidence>
<comment type="similarity">
    <text evidence="1 6">Belongs to the VPS36 family.</text>
</comment>
<comment type="subcellular location">
    <subcellularLocation>
        <location evidence="6">Cytoplasm</location>
    </subcellularLocation>
    <subcellularLocation>
        <location evidence="6">Endosome</location>
    </subcellularLocation>
</comment>
<feature type="domain" description="GLUE N-terminal" evidence="8">
    <location>
        <begin position="9"/>
        <end position="156"/>
    </location>
</feature>
<evidence type="ECO:0000256" key="7">
    <source>
        <dbReference type="SAM" id="MobiDB-lite"/>
    </source>
</evidence>
<evidence type="ECO:0000256" key="5">
    <source>
        <dbReference type="ARBA" id="ARBA00023054"/>
    </source>
</evidence>
<dbReference type="InterPro" id="IPR036390">
    <property type="entry name" value="WH_DNA-bd_sf"/>
</dbReference>
<dbReference type="InterPro" id="IPR036388">
    <property type="entry name" value="WH-like_DNA-bd_sf"/>
</dbReference>
<dbReference type="EMBL" id="SZYD01000009">
    <property type="protein sequence ID" value="KAD5317248.1"/>
    <property type="molecule type" value="Genomic_DNA"/>
</dbReference>
<comment type="function">
    <text evidence="6">Component of the ESCRT-II complex (endosomal sorting complex required for transport II), which is required for multivesicular body (MVB) formation and sorting of endosomal cargo proteins into MVBs.</text>
</comment>
<keyword evidence="4 6" id="KW-0653">Protein transport</keyword>
<dbReference type="Gene3D" id="1.10.10.10">
    <property type="entry name" value="Winged helix-like DNA-binding domain superfamily/Winged helix DNA-binding domain"/>
    <property type="match status" value="2"/>
</dbReference>
<evidence type="ECO:0000256" key="3">
    <source>
        <dbReference type="ARBA" id="ARBA00022753"/>
    </source>
</evidence>
<proteinExistence type="inferred from homology"/>
<dbReference type="AlphaFoldDB" id="A0A5N6NTW9"/>
<keyword evidence="5" id="KW-0175">Coiled coil</keyword>
<dbReference type="GO" id="GO:0043130">
    <property type="term" value="F:ubiquitin binding"/>
    <property type="evidence" value="ECO:0007669"/>
    <property type="project" value="UniProtKB-UniRule"/>
</dbReference>
<name>A0A5N6NTW9_9ASTR</name>
<gene>
    <name evidence="9" type="ORF">E3N88_17194</name>
</gene>
<dbReference type="Gene3D" id="6.10.140.260">
    <property type="match status" value="1"/>
</dbReference>
<dbReference type="InterPro" id="IPR040608">
    <property type="entry name" value="Snf8/Vps36"/>
</dbReference>
<reference evidence="9 10" key="1">
    <citation type="submission" date="2019-05" db="EMBL/GenBank/DDBJ databases">
        <title>Mikania micrantha, genome provides insights into the molecular mechanism of rapid growth.</title>
        <authorList>
            <person name="Liu B."/>
        </authorList>
    </citation>
    <scope>NUCLEOTIDE SEQUENCE [LARGE SCALE GENOMIC DNA]</scope>
    <source>
        <strain evidence="9">NLD-2019</strain>
        <tissue evidence="9">Leaf</tissue>
    </source>
</reference>
<dbReference type="GO" id="GO:0032266">
    <property type="term" value="F:phosphatidylinositol-3-phosphate binding"/>
    <property type="evidence" value="ECO:0007669"/>
    <property type="project" value="UniProtKB-UniRule"/>
</dbReference>
<sequence>MAGKWLQPAETTSSGRPVLCPGEVESSLQPSIDLLNEENPNSLILKSGLLVLTTHRVIWLPNTESTPPNSTSCAVAIPLAAVTHIFQSKKSIKGMFASPRVRFQVSITPDGKLQVNGSKSMVITLVFRGKSDPDSFVGKFWEAWRARAWESSGSGSGEGGSGRTELGDGGGSSNGDTGLALKMPVVGVSGILRKEQEMWESTDKSLQDAFQDLNALMGKAKEMVVLAEKMRQKLLSGSSSQATATNDEEMGSKEEMQDWLLSVGIVSPVTKESAGALYHQQLSRQLADFVKIPLERAGGIMNLIDIYCLFNRARGTELISPDDLLRACSLWEKFNVPVMLKKFESGVMVIQNKSHSDDEVFSRIRSLVQKPDALKTGVSASDAARTLGIAPAMAKEHLLAAESKGFLCRDVSPDGFRFFVNIFQDIDPNDAHLVKEYGVYDLWVRAAIASRSHLVRRRMYNYKSCSKFNEDMEEHLTYGPRRRIRI</sequence>
<dbReference type="InterPro" id="IPR011993">
    <property type="entry name" value="PH-like_dom_sf"/>
</dbReference>
<dbReference type="Gene3D" id="2.30.29.30">
    <property type="entry name" value="Pleckstrin-homology domain (PH domain)/Phosphotyrosine-binding domain (PTB)"/>
    <property type="match status" value="1"/>
</dbReference>
<keyword evidence="10" id="KW-1185">Reference proteome</keyword>